<dbReference type="PANTHER" id="PTHR33710">
    <property type="entry name" value="BNAC02G09200D PROTEIN"/>
    <property type="match status" value="1"/>
</dbReference>
<proteinExistence type="predicted"/>
<accession>A0A9Q1JV45</accession>
<reference evidence="2" key="1">
    <citation type="submission" date="2022-04" db="EMBL/GenBank/DDBJ databases">
        <title>Carnegiea gigantea Genome sequencing and assembly v2.</title>
        <authorList>
            <person name="Copetti D."/>
            <person name="Sanderson M.J."/>
            <person name="Burquez A."/>
            <person name="Wojciechowski M.F."/>
        </authorList>
    </citation>
    <scope>NUCLEOTIDE SEQUENCE</scope>
    <source>
        <strain evidence="2">SGP5-SGP5p</strain>
        <tissue evidence="2">Aerial part</tissue>
    </source>
</reference>
<dbReference type="OrthoDB" id="1938374at2759"/>
<feature type="compositionally biased region" description="Polar residues" evidence="1">
    <location>
        <begin position="47"/>
        <end position="74"/>
    </location>
</feature>
<dbReference type="EMBL" id="JAKOGI010000686">
    <property type="protein sequence ID" value="KAJ8431493.1"/>
    <property type="molecule type" value="Genomic_DNA"/>
</dbReference>
<evidence type="ECO:0000313" key="3">
    <source>
        <dbReference type="Proteomes" id="UP001153076"/>
    </source>
</evidence>
<protein>
    <submittedName>
        <fullName evidence="2">Uncharacterized protein</fullName>
    </submittedName>
</protein>
<organism evidence="2 3">
    <name type="scientific">Carnegiea gigantea</name>
    <dbReference type="NCBI Taxonomy" id="171969"/>
    <lineage>
        <taxon>Eukaryota</taxon>
        <taxon>Viridiplantae</taxon>
        <taxon>Streptophyta</taxon>
        <taxon>Embryophyta</taxon>
        <taxon>Tracheophyta</taxon>
        <taxon>Spermatophyta</taxon>
        <taxon>Magnoliopsida</taxon>
        <taxon>eudicotyledons</taxon>
        <taxon>Gunneridae</taxon>
        <taxon>Pentapetalae</taxon>
        <taxon>Caryophyllales</taxon>
        <taxon>Cactineae</taxon>
        <taxon>Cactaceae</taxon>
        <taxon>Cactoideae</taxon>
        <taxon>Echinocereeae</taxon>
        <taxon>Carnegiea</taxon>
    </lineage>
</organism>
<name>A0A9Q1JV45_9CARY</name>
<dbReference type="SUPFAM" id="SSF56219">
    <property type="entry name" value="DNase I-like"/>
    <property type="match status" value="1"/>
</dbReference>
<comment type="caution">
    <text evidence="2">The sequence shown here is derived from an EMBL/GenBank/DDBJ whole genome shotgun (WGS) entry which is preliminary data.</text>
</comment>
<dbReference type="Gene3D" id="3.60.10.10">
    <property type="entry name" value="Endonuclease/exonuclease/phosphatase"/>
    <property type="match status" value="1"/>
</dbReference>
<evidence type="ECO:0000256" key="1">
    <source>
        <dbReference type="SAM" id="MobiDB-lite"/>
    </source>
</evidence>
<dbReference type="Proteomes" id="UP001153076">
    <property type="component" value="Unassembled WGS sequence"/>
</dbReference>
<feature type="region of interest" description="Disordered" evidence="1">
    <location>
        <begin position="1"/>
        <end position="95"/>
    </location>
</feature>
<dbReference type="InterPro" id="IPR036691">
    <property type="entry name" value="Endo/exonu/phosph_ase_sf"/>
</dbReference>
<feature type="region of interest" description="Disordered" evidence="1">
    <location>
        <begin position="127"/>
        <end position="146"/>
    </location>
</feature>
<feature type="compositionally biased region" description="Low complexity" evidence="1">
    <location>
        <begin position="127"/>
        <end position="136"/>
    </location>
</feature>
<dbReference type="PANTHER" id="PTHR33710:SF64">
    <property type="entry name" value="ENDONUCLEASE_EXONUCLEASE_PHOSPHATASE DOMAIN-CONTAINING PROTEIN"/>
    <property type="match status" value="1"/>
</dbReference>
<evidence type="ECO:0000313" key="2">
    <source>
        <dbReference type="EMBL" id="KAJ8431493.1"/>
    </source>
</evidence>
<keyword evidence="3" id="KW-1185">Reference proteome</keyword>
<dbReference type="AlphaFoldDB" id="A0A9Q1JV45"/>
<feature type="compositionally biased region" description="Basic and acidic residues" evidence="1">
    <location>
        <begin position="75"/>
        <end position="93"/>
    </location>
</feature>
<gene>
    <name evidence="2" type="ORF">Cgig2_032264</name>
</gene>
<sequence length="280" mass="31514">MAAPCNEKTPRPEEDSTYGSWILVKNPARRRTTRQHAQAGGRFNEEPSLNQPEGHVNSNKNTTTPILESVMGTNDNKKRTDHPSENQGLRKEGGVITRNYHGSRFRALENLDLNINLETEMEGEEVQGGTQEGTMQHSSVSNPPKMEGGRDGALLTNHIMGNENGSGDFNETRSLDEKDHEGPIMTRRCAKFNNWIGNNASIDIGFSRPKYAWIQGLTPETRKNARLDRVLCNMDWRLKFQEGRLKHLMHNQSDHAPILISTVGFSTSNIGYIPFRFQAT</sequence>